<sequence>MRPGNDKELAATTVLRIALLEAACKARSGGPQDDEADMALPVWAGELPLALQPAPAVVDPQCSVAAPDYVRQWAGGPLVAAS</sequence>
<comment type="caution">
    <text evidence="1">The sequence shown here is derived from an EMBL/GenBank/DDBJ whole genome shotgun (WGS) entry which is preliminary data.</text>
</comment>
<name>A0A1J5PIW7_9ZZZZ</name>
<dbReference type="Gene3D" id="2.30.110.10">
    <property type="entry name" value="Electron Transport, Fmn-binding Protein, Chain A"/>
    <property type="match status" value="1"/>
</dbReference>
<dbReference type="AlphaFoldDB" id="A0A1J5PIW7"/>
<organism evidence="1">
    <name type="scientific">mine drainage metagenome</name>
    <dbReference type="NCBI Taxonomy" id="410659"/>
    <lineage>
        <taxon>unclassified sequences</taxon>
        <taxon>metagenomes</taxon>
        <taxon>ecological metagenomes</taxon>
    </lineage>
</organism>
<protein>
    <submittedName>
        <fullName evidence="1">Uncharacterized protein</fullName>
    </submittedName>
</protein>
<dbReference type="InterPro" id="IPR012349">
    <property type="entry name" value="Split_barrel_FMN-bd"/>
</dbReference>
<gene>
    <name evidence="1" type="ORF">GALL_468470</name>
</gene>
<reference evidence="1" key="1">
    <citation type="submission" date="2016-10" db="EMBL/GenBank/DDBJ databases">
        <title>Sequence of Gallionella enrichment culture.</title>
        <authorList>
            <person name="Poehlein A."/>
            <person name="Muehling M."/>
            <person name="Daniel R."/>
        </authorList>
    </citation>
    <scope>NUCLEOTIDE SEQUENCE</scope>
</reference>
<dbReference type="SUPFAM" id="SSF50475">
    <property type="entry name" value="FMN-binding split barrel"/>
    <property type="match status" value="1"/>
</dbReference>
<dbReference type="EMBL" id="MLJW01003684">
    <property type="protein sequence ID" value="OIQ71537.1"/>
    <property type="molecule type" value="Genomic_DNA"/>
</dbReference>
<accession>A0A1J5PIW7</accession>
<proteinExistence type="predicted"/>
<evidence type="ECO:0000313" key="1">
    <source>
        <dbReference type="EMBL" id="OIQ71537.1"/>
    </source>
</evidence>